<evidence type="ECO:0000313" key="5">
    <source>
        <dbReference type="Proteomes" id="UP000240883"/>
    </source>
</evidence>
<dbReference type="GO" id="GO:0004540">
    <property type="term" value="F:RNA nuclease activity"/>
    <property type="evidence" value="ECO:0007669"/>
    <property type="project" value="InterPro"/>
</dbReference>
<organism evidence="4 5">
    <name type="scientific">Corynespora cassiicola Philippines</name>
    <dbReference type="NCBI Taxonomy" id="1448308"/>
    <lineage>
        <taxon>Eukaryota</taxon>
        <taxon>Fungi</taxon>
        <taxon>Dikarya</taxon>
        <taxon>Ascomycota</taxon>
        <taxon>Pezizomycotina</taxon>
        <taxon>Dothideomycetes</taxon>
        <taxon>Pleosporomycetidae</taxon>
        <taxon>Pleosporales</taxon>
        <taxon>Corynesporascaceae</taxon>
        <taxon>Corynespora</taxon>
    </lineage>
</organism>
<dbReference type="AlphaFoldDB" id="A0A2T2NNK9"/>
<feature type="signal peptide" evidence="3">
    <location>
        <begin position="1"/>
        <end position="19"/>
    </location>
</feature>
<evidence type="ECO:0000313" key="4">
    <source>
        <dbReference type="EMBL" id="PSN66658.1"/>
    </source>
</evidence>
<reference evidence="4 5" key="1">
    <citation type="journal article" date="2018" name="Front. Microbiol.">
        <title>Genome-Wide Analysis of Corynespora cassiicola Leaf Fall Disease Putative Effectors.</title>
        <authorList>
            <person name="Lopez D."/>
            <person name="Ribeiro S."/>
            <person name="Label P."/>
            <person name="Fumanal B."/>
            <person name="Venisse J.S."/>
            <person name="Kohler A."/>
            <person name="de Oliveira R.R."/>
            <person name="Labutti K."/>
            <person name="Lipzen A."/>
            <person name="Lail K."/>
            <person name="Bauer D."/>
            <person name="Ohm R.A."/>
            <person name="Barry K.W."/>
            <person name="Spatafora J."/>
            <person name="Grigoriev I.V."/>
            <person name="Martin F.M."/>
            <person name="Pujade-Renaud V."/>
        </authorList>
    </citation>
    <scope>NUCLEOTIDE SEQUENCE [LARGE SCALE GENOMIC DNA]</scope>
    <source>
        <strain evidence="4 5">Philippines</strain>
    </source>
</reference>
<dbReference type="SUPFAM" id="SSF53933">
    <property type="entry name" value="Microbial ribonucleases"/>
    <property type="match status" value="1"/>
</dbReference>
<keyword evidence="1" id="KW-0540">Nuclease</keyword>
<sequence length="125" mass="14443">MVNFVFVFTILLLLNVTTTMPTDPDMGADPKERMWICKNGGQNMFYRDTHTGNSLRRAPIKEGKSGYPHRFFNNEGINFDRKPCNKTPTANRYLLEFPILVKEGSFFDPNTKRTDNLEGSRLIYT</sequence>
<dbReference type="EMBL" id="KZ678135">
    <property type="protein sequence ID" value="PSN66658.1"/>
    <property type="molecule type" value="Genomic_DNA"/>
</dbReference>
<dbReference type="Proteomes" id="UP000240883">
    <property type="component" value="Unassembled WGS sequence"/>
</dbReference>
<dbReference type="InterPro" id="IPR016191">
    <property type="entry name" value="Ribonuclease/ribotoxin"/>
</dbReference>
<keyword evidence="3" id="KW-0732">Signal</keyword>
<evidence type="ECO:0000256" key="3">
    <source>
        <dbReference type="SAM" id="SignalP"/>
    </source>
</evidence>
<name>A0A2T2NNK9_CORCC</name>
<proteinExistence type="predicted"/>
<keyword evidence="2" id="KW-0378">Hydrolase</keyword>
<dbReference type="GO" id="GO:0016787">
    <property type="term" value="F:hydrolase activity"/>
    <property type="evidence" value="ECO:0007669"/>
    <property type="project" value="UniProtKB-KW"/>
</dbReference>
<evidence type="ECO:0000256" key="2">
    <source>
        <dbReference type="ARBA" id="ARBA00022801"/>
    </source>
</evidence>
<protein>
    <submittedName>
        <fullName evidence="4">Uncharacterized protein</fullName>
    </submittedName>
</protein>
<gene>
    <name evidence="4" type="ORF">BS50DRAFT_634158</name>
</gene>
<evidence type="ECO:0000256" key="1">
    <source>
        <dbReference type="ARBA" id="ARBA00022722"/>
    </source>
</evidence>
<dbReference type="Gene3D" id="3.10.450.30">
    <property type="entry name" value="Microbial ribonucleases"/>
    <property type="match status" value="1"/>
</dbReference>
<dbReference type="GO" id="GO:0003723">
    <property type="term" value="F:RNA binding"/>
    <property type="evidence" value="ECO:0007669"/>
    <property type="project" value="InterPro"/>
</dbReference>
<accession>A0A2T2NNK9</accession>
<keyword evidence="5" id="KW-1185">Reference proteome</keyword>
<feature type="chain" id="PRO_5015661385" evidence="3">
    <location>
        <begin position="20"/>
        <end position="125"/>
    </location>
</feature>